<dbReference type="GO" id="GO:0046983">
    <property type="term" value="F:protein dimerization activity"/>
    <property type="evidence" value="ECO:0007669"/>
    <property type="project" value="InterPro"/>
</dbReference>
<dbReference type="GO" id="GO:0043937">
    <property type="term" value="P:regulation of sporulation"/>
    <property type="evidence" value="ECO:0007669"/>
    <property type="project" value="InterPro"/>
</dbReference>
<evidence type="ECO:0000313" key="1">
    <source>
        <dbReference type="EMBL" id="QSO49697.1"/>
    </source>
</evidence>
<dbReference type="InterPro" id="IPR037208">
    <property type="entry name" value="Spo0E-like_sf"/>
</dbReference>
<keyword evidence="2" id="KW-1185">Reference proteome</keyword>
<sequence length="71" mass="8283">MYEYADIIEYLREKLIQLAEVNGSLLHRDVITVSQELDKYILQAQKQSESYRQLHDKPVHKVVTGPLLAWG</sequence>
<proteinExistence type="predicted"/>
<name>A0A9X7Z8K0_9BACL</name>
<dbReference type="KEGG" id="afx:JZ786_05725"/>
<evidence type="ECO:0000313" key="2">
    <source>
        <dbReference type="Proteomes" id="UP000663505"/>
    </source>
</evidence>
<dbReference type="Gene3D" id="4.10.280.10">
    <property type="entry name" value="Helix-loop-helix DNA-binding domain"/>
    <property type="match status" value="1"/>
</dbReference>
<reference evidence="1 2" key="1">
    <citation type="submission" date="2021-02" db="EMBL/GenBank/DDBJ databases">
        <title>Alicyclobacillus curvatus sp. nov. and Alicyclobacillus mengziensis sp. nov., two acidophilic bacteria isolated from acid mine drainage.</title>
        <authorList>
            <person name="Huang Y."/>
        </authorList>
    </citation>
    <scope>NUCLEOTIDE SEQUENCE [LARGE SCALE GENOMIC DNA]</scope>
    <source>
        <strain evidence="1 2">S30H14</strain>
    </source>
</reference>
<dbReference type="InterPro" id="IPR018540">
    <property type="entry name" value="Spo0E-like"/>
</dbReference>
<accession>A0A9X7Z8K0</accession>
<dbReference type="EMBL" id="CP071182">
    <property type="protein sequence ID" value="QSO49697.1"/>
    <property type="molecule type" value="Genomic_DNA"/>
</dbReference>
<protein>
    <submittedName>
        <fullName evidence="1">Aspartyl-phosphate phosphatase Spo0E family protein</fullName>
    </submittedName>
</protein>
<dbReference type="InterPro" id="IPR036638">
    <property type="entry name" value="HLH_DNA-bd_sf"/>
</dbReference>
<dbReference type="Pfam" id="PF09388">
    <property type="entry name" value="SpoOE-like"/>
    <property type="match status" value="1"/>
</dbReference>
<dbReference type="SUPFAM" id="SSF140500">
    <property type="entry name" value="BAS1536-like"/>
    <property type="match status" value="1"/>
</dbReference>
<dbReference type="Proteomes" id="UP000663505">
    <property type="component" value="Chromosome"/>
</dbReference>
<gene>
    <name evidence="1" type="ORF">JZ786_05725</name>
</gene>
<organism evidence="1 2">
    <name type="scientific">Alicyclobacillus mengziensis</name>
    <dbReference type="NCBI Taxonomy" id="2931921"/>
    <lineage>
        <taxon>Bacteria</taxon>
        <taxon>Bacillati</taxon>
        <taxon>Bacillota</taxon>
        <taxon>Bacilli</taxon>
        <taxon>Bacillales</taxon>
        <taxon>Alicyclobacillaceae</taxon>
        <taxon>Alicyclobacillus</taxon>
    </lineage>
</organism>
<dbReference type="AlphaFoldDB" id="A0A9X7Z8K0"/>